<dbReference type="InterPro" id="IPR001199">
    <property type="entry name" value="Cyt_B5-like_heme/steroid-bd"/>
</dbReference>
<evidence type="ECO:0000313" key="3">
    <source>
        <dbReference type="Proteomes" id="UP001519271"/>
    </source>
</evidence>
<keyword evidence="3" id="KW-1185">Reference proteome</keyword>
<proteinExistence type="predicted"/>
<dbReference type="Proteomes" id="UP001519271">
    <property type="component" value="Unassembled WGS sequence"/>
</dbReference>
<dbReference type="RefSeq" id="WP_209459677.1">
    <property type="nucleotide sequence ID" value="NZ_JAGGKC010000015.1"/>
</dbReference>
<evidence type="ECO:0000313" key="2">
    <source>
        <dbReference type="EMBL" id="MBP1919480.1"/>
    </source>
</evidence>
<name>A0ABS4G4K1_9CLOT</name>
<dbReference type="SUPFAM" id="SSF55856">
    <property type="entry name" value="Cytochrome b5-like heme/steroid binding domain"/>
    <property type="match status" value="1"/>
</dbReference>
<dbReference type="EMBL" id="JAGGKC010000015">
    <property type="protein sequence ID" value="MBP1919480.1"/>
    <property type="molecule type" value="Genomic_DNA"/>
</dbReference>
<organism evidence="2 3">
    <name type="scientific">Youngiibacter multivorans</name>
    <dbReference type="NCBI Taxonomy" id="937251"/>
    <lineage>
        <taxon>Bacteria</taxon>
        <taxon>Bacillati</taxon>
        <taxon>Bacillota</taxon>
        <taxon>Clostridia</taxon>
        <taxon>Eubacteriales</taxon>
        <taxon>Clostridiaceae</taxon>
        <taxon>Youngiibacter</taxon>
    </lineage>
</organism>
<protein>
    <submittedName>
        <fullName evidence="2">Heme/steroid binding protein</fullName>
    </submittedName>
</protein>
<dbReference type="Pfam" id="PF00173">
    <property type="entry name" value="Cyt-b5"/>
    <property type="match status" value="1"/>
</dbReference>
<accession>A0ABS4G4K1</accession>
<gene>
    <name evidence="2" type="ORF">J2Z34_001969</name>
</gene>
<dbReference type="InterPro" id="IPR036400">
    <property type="entry name" value="Cyt_B5-like_heme/steroid_sf"/>
</dbReference>
<comment type="caution">
    <text evidence="2">The sequence shown here is derived from an EMBL/GenBank/DDBJ whole genome shotgun (WGS) entry which is preliminary data.</text>
</comment>
<reference evidence="2 3" key="1">
    <citation type="submission" date="2021-03" db="EMBL/GenBank/DDBJ databases">
        <title>Genomic Encyclopedia of Type Strains, Phase IV (KMG-IV): sequencing the most valuable type-strain genomes for metagenomic binning, comparative biology and taxonomic classification.</title>
        <authorList>
            <person name="Goeker M."/>
        </authorList>
    </citation>
    <scope>NUCLEOTIDE SEQUENCE [LARGE SCALE GENOMIC DNA]</scope>
    <source>
        <strain evidence="2 3">DSM 6139</strain>
    </source>
</reference>
<sequence>MDIRRITKTAITIAAGFLILAACSSKTPETPTVTGLELTIEELAEFDGKDGARAYIAVDGVVYDVTDVREWAGGSHWGKFTAGLDLTTEIKTLSPHGVSKLSGVPAVGKIVDK</sequence>
<dbReference type="PROSITE" id="PS51257">
    <property type="entry name" value="PROKAR_LIPOPROTEIN"/>
    <property type="match status" value="1"/>
</dbReference>
<feature type="domain" description="Cytochrome b5 heme-binding" evidence="1">
    <location>
        <begin position="38"/>
        <end position="111"/>
    </location>
</feature>
<dbReference type="SMART" id="SM01117">
    <property type="entry name" value="Cyt-b5"/>
    <property type="match status" value="1"/>
</dbReference>
<dbReference type="Gene3D" id="3.10.120.10">
    <property type="entry name" value="Cytochrome b5-like heme/steroid binding domain"/>
    <property type="match status" value="1"/>
</dbReference>
<evidence type="ECO:0000259" key="1">
    <source>
        <dbReference type="SMART" id="SM01117"/>
    </source>
</evidence>